<feature type="signal peptide" evidence="10">
    <location>
        <begin position="1"/>
        <end position="23"/>
    </location>
</feature>
<dbReference type="InterPro" id="IPR044846">
    <property type="entry name" value="GH10"/>
</dbReference>
<organism evidence="12 13">
    <name type="scientific">Sphingobacterium zhuxiongii</name>
    <dbReference type="NCBI Taxonomy" id="2662364"/>
    <lineage>
        <taxon>Bacteria</taxon>
        <taxon>Pseudomonadati</taxon>
        <taxon>Bacteroidota</taxon>
        <taxon>Sphingobacteriia</taxon>
        <taxon>Sphingobacteriales</taxon>
        <taxon>Sphingobacteriaceae</taxon>
        <taxon>Sphingobacterium</taxon>
    </lineage>
</organism>
<feature type="domain" description="GH10" evidence="11">
    <location>
        <begin position="93"/>
        <end position="393"/>
    </location>
</feature>
<keyword evidence="7" id="KW-0119">Carbohydrate metabolism</keyword>
<evidence type="ECO:0000256" key="2">
    <source>
        <dbReference type="ARBA" id="ARBA00007495"/>
    </source>
</evidence>
<sequence length="447" mass="51417">MRYKLNRLVLTLIATGYAVVSLAQDNKQVMSAAYNDIWNQDVQQKIDERIEKHRKADVKLNFADIKKGSAVVVEQIAHDFVFGSNIFLFNQFDTQEKNNRYNELFTQLFNAATVPFYWKTLEPTQGEPRFTKDSKYIYRRPPVDPVVEFCIKNGINMNGHAIIYGMRRWGHPEWMPADRKKMEPIFENHIKLLAERYGDKIQRWDVVNEPIDQANRGIMPDDYTYKCFQWATKYFPSNAVFNLNDCDMNWEVAPVRRYVEIIRNLKDRGAKLDITGIQSHIFNPQGAKAIAAGEKKLTPDKINELLDVLDEAELPIHISEVTISAPDTSVNGGEIQAQIARNLYRLWFSHPTIMGVTWWNAADGGAAEGEPSFSGILDQNLNRKPVFAALQHLIHKEWNTSLNQKIGTANQITFRGFKGKYKVKWLTKKGKSMEQIVEVKSDTNITI</sequence>
<evidence type="ECO:0000256" key="8">
    <source>
        <dbReference type="ARBA" id="ARBA00023295"/>
    </source>
</evidence>
<dbReference type="Pfam" id="PF00331">
    <property type="entry name" value="Glyco_hydro_10"/>
    <property type="match status" value="1"/>
</dbReference>
<dbReference type="RefSeq" id="WP_153510231.1">
    <property type="nucleotide sequence ID" value="NZ_CP045652.1"/>
</dbReference>
<evidence type="ECO:0000256" key="3">
    <source>
        <dbReference type="ARBA" id="ARBA00012590"/>
    </source>
</evidence>
<dbReference type="InterPro" id="IPR017853">
    <property type="entry name" value="GH"/>
</dbReference>
<evidence type="ECO:0000259" key="11">
    <source>
        <dbReference type="PROSITE" id="PS51760"/>
    </source>
</evidence>
<comment type="similarity">
    <text evidence="2">Belongs to the glycosyl hydrolase 10 (cellulase F) family.</text>
</comment>
<name>A0A5Q0QFD2_9SPHI</name>
<evidence type="ECO:0000313" key="12">
    <source>
        <dbReference type="EMBL" id="QGA25900.1"/>
    </source>
</evidence>
<dbReference type="Gene3D" id="3.20.20.80">
    <property type="entry name" value="Glycosidases"/>
    <property type="match status" value="1"/>
</dbReference>
<evidence type="ECO:0000256" key="9">
    <source>
        <dbReference type="ARBA" id="ARBA00023326"/>
    </source>
</evidence>
<keyword evidence="13" id="KW-1185">Reference proteome</keyword>
<evidence type="ECO:0000256" key="10">
    <source>
        <dbReference type="SAM" id="SignalP"/>
    </source>
</evidence>
<dbReference type="PANTHER" id="PTHR31490:SF88">
    <property type="entry name" value="BETA-XYLANASE"/>
    <property type="match status" value="1"/>
</dbReference>
<evidence type="ECO:0000256" key="5">
    <source>
        <dbReference type="ARBA" id="ARBA00022729"/>
    </source>
</evidence>
<keyword evidence="5 10" id="KW-0732">Signal</keyword>
<protein>
    <recommendedName>
        <fullName evidence="3">endo-1,4-beta-xylanase</fullName>
        <ecNumber evidence="3">3.2.1.8</ecNumber>
    </recommendedName>
</protein>
<gene>
    <name evidence="12" type="ORF">GFH32_06020</name>
</gene>
<feature type="chain" id="PRO_5024818546" description="endo-1,4-beta-xylanase" evidence="10">
    <location>
        <begin position="24"/>
        <end position="447"/>
    </location>
</feature>
<proteinExistence type="inferred from homology"/>
<keyword evidence="4" id="KW-0858">Xylan degradation</keyword>
<keyword evidence="6" id="KW-0378">Hydrolase</keyword>
<keyword evidence="8" id="KW-0326">Glycosidase</keyword>
<dbReference type="GO" id="GO:0045493">
    <property type="term" value="P:xylan catabolic process"/>
    <property type="evidence" value="ECO:0007669"/>
    <property type="project" value="UniProtKB-KW"/>
</dbReference>
<dbReference type="EMBL" id="CP045652">
    <property type="protein sequence ID" value="QGA25900.1"/>
    <property type="molecule type" value="Genomic_DNA"/>
</dbReference>
<evidence type="ECO:0000256" key="7">
    <source>
        <dbReference type="ARBA" id="ARBA00023277"/>
    </source>
</evidence>
<dbReference type="SUPFAM" id="SSF51445">
    <property type="entry name" value="(Trans)glycosidases"/>
    <property type="match status" value="1"/>
</dbReference>
<dbReference type="PROSITE" id="PS51760">
    <property type="entry name" value="GH10_2"/>
    <property type="match status" value="1"/>
</dbReference>
<keyword evidence="9" id="KW-0624">Polysaccharide degradation</keyword>
<dbReference type="AlphaFoldDB" id="A0A5Q0QFD2"/>
<accession>A0A5Q0QFD2</accession>
<dbReference type="KEGG" id="sphe:GFH32_06020"/>
<dbReference type="GO" id="GO:0016740">
    <property type="term" value="F:transferase activity"/>
    <property type="evidence" value="ECO:0007669"/>
    <property type="project" value="UniProtKB-KW"/>
</dbReference>
<dbReference type="EC" id="3.2.1.8" evidence="3"/>
<keyword evidence="12" id="KW-0808">Transferase</keyword>
<dbReference type="Proteomes" id="UP000326921">
    <property type="component" value="Chromosome"/>
</dbReference>
<dbReference type="PANTHER" id="PTHR31490">
    <property type="entry name" value="GLYCOSYL HYDROLASE"/>
    <property type="match status" value="1"/>
</dbReference>
<evidence type="ECO:0000256" key="4">
    <source>
        <dbReference type="ARBA" id="ARBA00022651"/>
    </source>
</evidence>
<dbReference type="GO" id="GO:0031176">
    <property type="term" value="F:endo-1,4-beta-xylanase activity"/>
    <property type="evidence" value="ECO:0007669"/>
    <property type="project" value="UniProtKB-EC"/>
</dbReference>
<comment type="catalytic activity">
    <reaction evidence="1">
        <text>Endohydrolysis of (1-&gt;4)-beta-D-xylosidic linkages in xylans.</text>
        <dbReference type="EC" id="3.2.1.8"/>
    </reaction>
</comment>
<dbReference type="SMART" id="SM00633">
    <property type="entry name" value="Glyco_10"/>
    <property type="match status" value="1"/>
</dbReference>
<evidence type="ECO:0000313" key="13">
    <source>
        <dbReference type="Proteomes" id="UP000326921"/>
    </source>
</evidence>
<dbReference type="InterPro" id="IPR001000">
    <property type="entry name" value="GH10_dom"/>
</dbReference>
<evidence type="ECO:0000256" key="1">
    <source>
        <dbReference type="ARBA" id="ARBA00000681"/>
    </source>
</evidence>
<evidence type="ECO:0000256" key="6">
    <source>
        <dbReference type="ARBA" id="ARBA00022801"/>
    </source>
</evidence>
<reference evidence="12 13" key="1">
    <citation type="submission" date="2019-10" db="EMBL/GenBank/DDBJ databases">
        <authorList>
            <person name="Dong K."/>
        </authorList>
    </citation>
    <scope>NUCLEOTIDE SEQUENCE [LARGE SCALE GENOMIC DNA]</scope>
    <source>
        <strain evidence="13">dk4302</strain>
    </source>
</reference>